<dbReference type="eggNOG" id="arCOG13396">
    <property type="taxonomic scope" value="Archaea"/>
</dbReference>
<dbReference type="HOGENOM" id="CLU_2645712_0_0_2"/>
<accession>D3S0U3</accession>
<dbReference type="PROSITE" id="PS51257">
    <property type="entry name" value="PROKAR_LIPOPROTEIN"/>
    <property type="match status" value="1"/>
</dbReference>
<evidence type="ECO:0000256" key="1">
    <source>
        <dbReference type="SAM" id="MobiDB-lite"/>
    </source>
</evidence>
<dbReference type="KEGG" id="fpl:Ferp_2208"/>
<evidence type="ECO:0000313" key="3">
    <source>
        <dbReference type="Proteomes" id="UP000002613"/>
    </source>
</evidence>
<dbReference type="EMBL" id="CP001899">
    <property type="protein sequence ID" value="ADC66334.1"/>
    <property type="molecule type" value="Genomic_DNA"/>
</dbReference>
<protein>
    <submittedName>
        <fullName evidence="2">Uncharacterized protein</fullName>
    </submittedName>
</protein>
<organism evidence="2 3">
    <name type="scientific">Ferroglobus placidus (strain DSM 10642 / AEDII12DO)</name>
    <dbReference type="NCBI Taxonomy" id="589924"/>
    <lineage>
        <taxon>Archaea</taxon>
        <taxon>Methanobacteriati</taxon>
        <taxon>Methanobacteriota</taxon>
        <taxon>Archaeoglobi</taxon>
        <taxon>Archaeoglobales</taxon>
        <taxon>Archaeoglobaceae</taxon>
        <taxon>Ferroglobus</taxon>
    </lineage>
</organism>
<dbReference type="RefSeq" id="WP_012966672.1">
    <property type="nucleotide sequence ID" value="NC_013849.1"/>
</dbReference>
<feature type="region of interest" description="Disordered" evidence="1">
    <location>
        <begin position="22"/>
        <end position="41"/>
    </location>
</feature>
<reference evidence="2 3" key="2">
    <citation type="journal article" date="2011" name="Stand. Genomic Sci.">
        <title>Complete genome sequence of Ferroglobus placidus AEDII12DO.</title>
        <authorList>
            <person name="Anderson I."/>
            <person name="Risso C."/>
            <person name="Holmes D."/>
            <person name="Lucas S."/>
            <person name="Copeland A."/>
            <person name="Lapidus A."/>
            <person name="Cheng J.F."/>
            <person name="Bruce D."/>
            <person name="Goodwin L."/>
            <person name="Pitluck S."/>
            <person name="Saunders E."/>
            <person name="Brettin T."/>
            <person name="Detter J.C."/>
            <person name="Han C."/>
            <person name="Tapia R."/>
            <person name="Larimer F."/>
            <person name="Land M."/>
            <person name="Hauser L."/>
            <person name="Woyke T."/>
            <person name="Lovley D."/>
            <person name="Kyrpides N."/>
            <person name="Ivanova N."/>
        </authorList>
    </citation>
    <scope>NUCLEOTIDE SEQUENCE [LARGE SCALE GENOMIC DNA]</scope>
    <source>
        <strain evidence="3">DSM 10642 / AEDII12DO</strain>
    </source>
</reference>
<dbReference type="AlphaFoldDB" id="D3S0U3"/>
<keyword evidence="3" id="KW-1185">Reference proteome</keyword>
<reference evidence="3" key="1">
    <citation type="submission" date="2010-02" db="EMBL/GenBank/DDBJ databases">
        <title>Complete sequence of Ferroglobus placidus DSM 10642.</title>
        <authorList>
            <consortium name="US DOE Joint Genome Institute"/>
            <person name="Lucas S."/>
            <person name="Copeland A."/>
            <person name="Lapidus A."/>
            <person name="Cheng J.-F."/>
            <person name="Bruce D."/>
            <person name="Goodwin L."/>
            <person name="Pitluck S."/>
            <person name="Saunders E."/>
            <person name="Brettin T."/>
            <person name="Detter J.C."/>
            <person name="Han C."/>
            <person name="Tapia R."/>
            <person name="Larimer F."/>
            <person name="Land M."/>
            <person name="Hauser L."/>
            <person name="Kyrpides N."/>
            <person name="Ivanova N."/>
            <person name="Holmes D."/>
            <person name="Lovley D."/>
            <person name="Kyrpides N."/>
            <person name="Anderson I.J."/>
            <person name="Woyke T."/>
        </authorList>
    </citation>
    <scope>NUCLEOTIDE SEQUENCE [LARGE SCALE GENOMIC DNA]</scope>
    <source>
        <strain evidence="3">DSM 10642 / AEDII12DO</strain>
    </source>
</reference>
<name>D3S0U3_FERPA</name>
<evidence type="ECO:0000313" key="2">
    <source>
        <dbReference type="EMBL" id="ADC66334.1"/>
    </source>
</evidence>
<dbReference type="Proteomes" id="UP000002613">
    <property type="component" value="Chromosome"/>
</dbReference>
<dbReference type="STRING" id="589924.Ferp_2208"/>
<dbReference type="PaxDb" id="589924-Ferp_2208"/>
<gene>
    <name evidence="2" type="ordered locus">Ferp_2208</name>
</gene>
<sequence>MRKALILLILAAFVVLTAGCAEKSEEKAAPTPKPTPTEEKVTEVEINVSDVEGTLNEIASLEKELANLENITFEEI</sequence>
<dbReference type="GeneID" id="8779746"/>
<proteinExistence type="predicted"/>